<dbReference type="GO" id="GO:0016020">
    <property type="term" value="C:membrane"/>
    <property type="evidence" value="ECO:0007669"/>
    <property type="project" value="UniProtKB-SubCell"/>
</dbReference>
<keyword evidence="9" id="KW-0732">Signal</keyword>
<comment type="similarity">
    <text evidence="2">Belongs to the bile acid:sodium symporter (BASS) (TC 2.A.28) family.</text>
</comment>
<comment type="subcellular location">
    <subcellularLocation>
        <location evidence="1">Membrane</location>
        <topology evidence="1">Multi-pass membrane protein</topology>
    </subcellularLocation>
</comment>
<feature type="transmembrane region" description="Helical" evidence="8">
    <location>
        <begin position="184"/>
        <end position="206"/>
    </location>
</feature>
<dbReference type="OrthoDB" id="203097at2759"/>
<keyword evidence="6 8" id="KW-0472">Membrane</keyword>
<evidence type="ECO:0000256" key="6">
    <source>
        <dbReference type="ARBA" id="ARBA00023136"/>
    </source>
</evidence>
<dbReference type="EMBL" id="MRZV01000275">
    <property type="protein sequence ID" value="PIK53707.1"/>
    <property type="molecule type" value="Genomic_DNA"/>
</dbReference>
<feature type="transmembrane region" description="Helical" evidence="8">
    <location>
        <begin position="151"/>
        <end position="178"/>
    </location>
</feature>
<evidence type="ECO:0000256" key="1">
    <source>
        <dbReference type="ARBA" id="ARBA00004141"/>
    </source>
</evidence>
<organism evidence="10 11">
    <name type="scientific">Stichopus japonicus</name>
    <name type="common">Sea cucumber</name>
    <dbReference type="NCBI Taxonomy" id="307972"/>
    <lineage>
        <taxon>Eukaryota</taxon>
        <taxon>Metazoa</taxon>
        <taxon>Echinodermata</taxon>
        <taxon>Eleutherozoa</taxon>
        <taxon>Echinozoa</taxon>
        <taxon>Holothuroidea</taxon>
        <taxon>Aspidochirotacea</taxon>
        <taxon>Aspidochirotida</taxon>
        <taxon>Stichopodidae</taxon>
        <taxon>Apostichopus</taxon>
    </lineage>
</organism>
<keyword evidence="4" id="KW-0769">Symport</keyword>
<dbReference type="InterPro" id="IPR038770">
    <property type="entry name" value="Na+/solute_symporter_sf"/>
</dbReference>
<sequence length="511" mass="56447">MSSKANHIAHGFQFICWIFLLHSCVGFDTYQPIVDGSVPFKVVRDPSDNVTTTFVSQTVNITFTITDVLLPGEFTVTVVPKDEEDFRLTFDELHMVSSDDNDLNVTMEVSVTGTQLIISEFDIVATGEDGARYKLLTHFVKIRRVPNRVALIIRYLVLAAVIVTIWLIGITTDIMLIVRIVKRPYGVIIGMICQFAIMPFTAWSLAKLFQIDGAASVGLVLDGSCPGGTNSNLFSVLLDVDYVLSITMTFFSTIIALGMMPLNLFIYGSSFVAAGETIRTPFLEIFIQLLFLVIPLGIGIFLGWRWPKMKDFADKYIKPASALVVVILICTDLPFNLFIFDSPWQYYAASIIFPFVGGTSGFILTKLAKLSTRKALTVALETGVQNAVLAVTVLFFFYPQPEADLATRLPYLILIFTTIEGLALVLMYTLLKKFYWHGAPYDDGDQDGGEEVKETDAYIANNNDTKESDNIATISTGVLVSKMDGGNQAELGPDTLADAAGHRNLAYRPDE</sequence>
<protein>
    <submittedName>
        <fullName evidence="10">Putative ileal sodium/bile acid cotransporter</fullName>
    </submittedName>
</protein>
<reference evidence="10 11" key="1">
    <citation type="journal article" date="2017" name="PLoS Biol.">
        <title>The sea cucumber genome provides insights into morphological evolution and visceral regeneration.</title>
        <authorList>
            <person name="Zhang X."/>
            <person name="Sun L."/>
            <person name="Yuan J."/>
            <person name="Sun Y."/>
            <person name="Gao Y."/>
            <person name="Zhang L."/>
            <person name="Li S."/>
            <person name="Dai H."/>
            <person name="Hamel J.F."/>
            <person name="Liu C."/>
            <person name="Yu Y."/>
            <person name="Liu S."/>
            <person name="Lin W."/>
            <person name="Guo K."/>
            <person name="Jin S."/>
            <person name="Xu P."/>
            <person name="Storey K.B."/>
            <person name="Huan P."/>
            <person name="Zhang T."/>
            <person name="Zhou Y."/>
            <person name="Zhang J."/>
            <person name="Lin C."/>
            <person name="Li X."/>
            <person name="Xing L."/>
            <person name="Huo D."/>
            <person name="Sun M."/>
            <person name="Wang L."/>
            <person name="Mercier A."/>
            <person name="Li F."/>
            <person name="Yang H."/>
            <person name="Xiang J."/>
        </authorList>
    </citation>
    <scope>NUCLEOTIDE SEQUENCE [LARGE SCALE GENOMIC DNA]</scope>
    <source>
        <strain evidence="10">Shaxun</strain>
        <tissue evidence="10">Muscle</tissue>
    </source>
</reference>
<keyword evidence="5 8" id="KW-1133">Transmembrane helix</keyword>
<dbReference type="STRING" id="307972.A0A2G8L0D1"/>
<evidence type="ECO:0000256" key="3">
    <source>
        <dbReference type="ARBA" id="ARBA00022692"/>
    </source>
</evidence>
<feature type="transmembrane region" description="Helical" evidence="8">
    <location>
        <begin position="346"/>
        <end position="364"/>
    </location>
</feature>
<accession>A0A2G8L0D1</accession>
<dbReference type="PANTHER" id="PTHR10361:SF65">
    <property type="entry name" value="ILEAL SODIUM_BILE ACID COTRANSPORTER"/>
    <property type="match status" value="1"/>
</dbReference>
<dbReference type="InterPro" id="IPR004710">
    <property type="entry name" value="Bilac:Na_transpt"/>
</dbReference>
<feature type="transmembrane region" description="Helical" evidence="8">
    <location>
        <begin position="285"/>
        <end position="304"/>
    </location>
</feature>
<keyword evidence="4" id="KW-0813">Transport</keyword>
<evidence type="ECO:0000256" key="9">
    <source>
        <dbReference type="SAM" id="SignalP"/>
    </source>
</evidence>
<dbReference type="Proteomes" id="UP000230750">
    <property type="component" value="Unassembled WGS sequence"/>
</dbReference>
<feature type="transmembrane region" description="Helical" evidence="8">
    <location>
        <begin position="376"/>
        <end position="398"/>
    </location>
</feature>
<feature type="transmembrane region" description="Helical" evidence="8">
    <location>
        <begin position="242"/>
        <end position="265"/>
    </location>
</feature>
<feature type="signal peptide" evidence="9">
    <location>
        <begin position="1"/>
        <end position="26"/>
    </location>
</feature>
<dbReference type="GO" id="GO:0015293">
    <property type="term" value="F:symporter activity"/>
    <property type="evidence" value="ECO:0007669"/>
    <property type="project" value="UniProtKB-KW"/>
</dbReference>
<evidence type="ECO:0000256" key="4">
    <source>
        <dbReference type="ARBA" id="ARBA00022847"/>
    </source>
</evidence>
<name>A0A2G8L0D1_STIJA</name>
<gene>
    <name evidence="10" type="ORF">BSL78_09376</name>
</gene>
<evidence type="ECO:0000313" key="11">
    <source>
        <dbReference type="Proteomes" id="UP000230750"/>
    </source>
</evidence>
<dbReference type="InterPro" id="IPR002657">
    <property type="entry name" value="BilAc:Na_symport/Acr3"/>
</dbReference>
<evidence type="ECO:0000256" key="5">
    <source>
        <dbReference type="ARBA" id="ARBA00022989"/>
    </source>
</evidence>
<feature type="region of interest" description="Disordered" evidence="7">
    <location>
        <begin position="485"/>
        <end position="511"/>
    </location>
</feature>
<keyword evidence="3 8" id="KW-0812">Transmembrane</keyword>
<evidence type="ECO:0000313" key="10">
    <source>
        <dbReference type="EMBL" id="PIK53707.1"/>
    </source>
</evidence>
<evidence type="ECO:0000256" key="7">
    <source>
        <dbReference type="SAM" id="MobiDB-lite"/>
    </source>
</evidence>
<feature type="transmembrane region" description="Helical" evidence="8">
    <location>
        <begin position="316"/>
        <end position="340"/>
    </location>
</feature>
<proteinExistence type="inferred from homology"/>
<feature type="transmembrane region" description="Helical" evidence="8">
    <location>
        <begin position="410"/>
        <end position="431"/>
    </location>
</feature>
<dbReference type="PANTHER" id="PTHR10361">
    <property type="entry name" value="SODIUM-BILE ACID COTRANSPORTER"/>
    <property type="match status" value="1"/>
</dbReference>
<evidence type="ECO:0000256" key="8">
    <source>
        <dbReference type="SAM" id="Phobius"/>
    </source>
</evidence>
<feature type="chain" id="PRO_5013809063" evidence="9">
    <location>
        <begin position="27"/>
        <end position="511"/>
    </location>
</feature>
<dbReference type="Pfam" id="PF01758">
    <property type="entry name" value="SBF"/>
    <property type="match status" value="1"/>
</dbReference>
<comment type="caution">
    <text evidence="10">The sequence shown here is derived from an EMBL/GenBank/DDBJ whole genome shotgun (WGS) entry which is preliminary data.</text>
</comment>
<dbReference type="AlphaFoldDB" id="A0A2G8L0D1"/>
<keyword evidence="11" id="KW-1185">Reference proteome</keyword>
<dbReference type="Gene3D" id="1.20.1530.20">
    <property type="match status" value="1"/>
</dbReference>
<evidence type="ECO:0000256" key="2">
    <source>
        <dbReference type="ARBA" id="ARBA00006528"/>
    </source>
</evidence>